<protein>
    <submittedName>
        <fullName evidence="2">Uncharacterized protein</fullName>
    </submittedName>
</protein>
<dbReference type="Proteomes" id="UP000593568">
    <property type="component" value="Unassembled WGS sequence"/>
</dbReference>
<organism evidence="2 3">
    <name type="scientific">Gossypium trilobum</name>
    <dbReference type="NCBI Taxonomy" id="34281"/>
    <lineage>
        <taxon>Eukaryota</taxon>
        <taxon>Viridiplantae</taxon>
        <taxon>Streptophyta</taxon>
        <taxon>Embryophyta</taxon>
        <taxon>Tracheophyta</taxon>
        <taxon>Spermatophyta</taxon>
        <taxon>Magnoliopsida</taxon>
        <taxon>eudicotyledons</taxon>
        <taxon>Gunneridae</taxon>
        <taxon>Pentapetalae</taxon>
        <taxon>rosids</taxon>
        <taxon>malvids</taxon>
        <taxon>Malvales</taxon>
        <taxon>Malvaceae</taxon>
        <taxon>Malvoideae</taxon>
        <taxon>Gossypium</taxon>
    </lineage>
</organism>
<feature type="compositionally biased region" description="Polar residues" evidence="1">
    <location>
        <begin position="1"/>
        <end position="17"/>
    </location>
</feature>
<gene>
    <name evidence="2" type="ORF">Gotri_021300</name>
</gene>
<accession>A0A7J9DC40</accession>
<name>A0A7J9DC40_9ROSI</name>
<sequence length="38" mass="4028">MMQKICLTSSKASSDVTLGSPKMKGPGHNCRAMFHGSC</sequence>
<evidence type="ECO:0000313" key="3">
    <source>
        <dbReference type="Proteomes" id="UP000593568"/>
    </source>
</evidence>
<dbReference type="AlphaFoldDB" id="A0A7J9DC40"/>
<keyword evidence="3" id="KW-1185">Reference proteome</keyword>
<comment type="caution">
    <text evidence="2">The sequence shown here is derived from an EMBL/GenBank/DDBJ whole genome shotgun (WGS) entry which is preliminary data.</text>
</comment>
<evidence type="ECO:0000313" key="2">
    <source>
        <dbReference type="EMBL" id="MBA0758290.1"/>
    </source>
</evidence>
<feature type="region of interest" description="Disordered" evidence="1">
    <location>
        <begin position="1"/>
        <end position="21"/>
    </location>
</feature>
<dbReference type="EMBL" id="JABEZW010000001">
    <property type="protein sequence ID" value="MBA0758290.1"/>
    <property type="molecule type" value="Genomic_DNA"/>
</dbReference>
<evidence type="ECO:0000256" key="1">
    <source>
        <dbReference type="SAM" id="MobiDB-lite"/>
    </source>
</evidence>
<proteinExistence type="predicted"/>
<reference evidence="2 3" key="1">
    <citation type="journal article" date="2019" name="Genome Biol. Evol.">
        <title>Insights into the evolution of the New World diploid cottons (Gossypium, subgenus Houzingenia) based on genome sequencing.</title>
        <authorList>
            <person name="Grover C.E."/>
            <person name="Arick M.A. 2nd"/>
            <person name="Thrash A."/>
            <person name="Conover J.L."/>
            <person name="Sanders W.S."/>
            <person name="Peterson D.G."/>
            <person name="Frelichowski J.E."/>
            <person name="Scheffler J.A."/>
            <person name="Scheffler B.E."/>
            <person name="Wendel J.F."/>
        </authorList>
    </citation>
    <scope>NUCLEOTIDE SEQUENCE [LARGE SCALE GENOMIC DNA]</scope>
    <source>
        <strain evidence="2">8</strain>
        <tissue evidence="2">Leaf</tissue>
    </source>
</reference>